<dbReference type="Proteomes" id="UP000485058">
    <property type="component" value="Unassembled WGS sequence"/>
</dbReference>
<feature type="non-terminal residue" evidence="2">
    <location>
        <position position="1"/>
    </location>
</feature>
<gene>
    <name evidence="2" type="ORF">HaLaN_21343</name>
</gene>
<reference evidence="2 3" key="1">
    <citation type="submission" date="2020-02" db="EMBL/GenBank/DDBJ databases">
        <title>Draft genome sequence of Haematococcus lacustris strain NIES-144.</title>
        <authorList>
            <person name="Morimoto D."/>
            <person name="Nakagawa S."/>
            <person name="Yoshida T."/>
            <person name="Sawayama S."/>
        </authorList>
    </citation>
    <scope>NUCLEOTIDE SEQUENCE [LARGE SCALE GENOMIC DNA]</scope>
    <source>
        <strain evidence="2 3">NIES-144</strain>
    </source>
</reference>
<keyword evidence="3" id="KW-1185">Reference proteome</keyword>
<comment type="caution">
    <text evidence="2">The sequence shown here is derived from an EMBL/GenBank/DDBJ whole genome shotgun (WGS) entry which is preliminary data.</text>
</comment>
<proteinExistence type="predicted"/>
<sequence>MTSQVECLLGLVNKVELMVARAEQVSASMQAEYHADKFATFPHVNSPAWLIKHISQAPLPGGWREDSAAAGGAAGGGPACTPRPGRSLGYGGPPRSPLNL</sequence>
<dbReference type="EMBL" id="BLLF01002335">
    <property type="protein sequence ID" value="GFH23690.1"/>
    <property type="molecule type" value="Genomic_DNA"/>
</dbReference>
<protein>
    <submittedName>
        <fullName evidence="2">Uncharacterized protein</fullName>
    </submittedName>
</protein>
<feature type="region of interest" description="Disordered" evidence="1">
    <location>
        <begin position="61"/>
        <end position="100"/>
    </location>
</feature>
<accession>A0A699ZRD8</accession>
<evidence type="ECO:0000313" key="2">
    <source>
        <dbReference type="EMBL" id="GFH23690.1"/>
    </source>
</evidence>
<dbReference type="AlphaFoldDB" id="A0A699ZRD8"/>
<evidence type="ECO:0000313" key="3">
    <source>
        <dbReference type="Proteomes" id="UP000485058"/>
    </source>
</evidence>
<name>A0A699ZRD8_HAELA</name>
<organism evidence="2 3">
    <name type="scientific">Haematococcus lacustris</name>
    <name type="common">Green alga</name>
    <name type="synonym">Haematococcus pluvialis</name>
    <dbReference type="NCBI Taxonomy" id="44745"/>
    <lineage>
        <taxon>Eukaryota</taxon>
        <taxon>Viridiplantae</taxon>
        <taxon>Chlorophyta</taxon>
        <taxon>core chlorophytes</taxon>
        <taxon>Chlorophyceae</taxon>
        <taxon>CS clade</taxon>
        <taxon>Chlamydomonadales</taxon>
        <taxon>Haematococcaceae</taxon>
        <taxon>Haematococcus</taxon>
    </lineage>
</organism>
<evidence type="ECO:0000256" key="1">
    <source>
        <dbReference type="SAM" id="MobiDB-lite"/>
    </source>
</evidence>